<dbReference type="CDD" id="cd03801">
    <property type="entry name" value="GT4_PimA-like"/>
    <property type="match status" value="2"/>
</dbReference>
<dbReference type="SUPFAM" id="SSF53335">
    <property type="entry name" value="S-adenosyl-L-methionine-dependent methyltransferases"/>
    <property type="match status" value="1"/>
</dbReference>
<dbReference type="Pfam" id="PF00534">
    <property type="entry name" value="Glycos_transf_1"/>
    <property type="match status" value="2"/>
</dbReference>
<dbReference type="Pfam" id="PF13489">
    <property type="entry name" value="Methyltransf_23"/>
    <property type="match status" value="1"/>
</dbReference>
<dbReference type="Gene3D" id="3.40.50.150">
    <property type="entry name" value="Vaccinia Virus protein VP39"/>
    <property type="match status" value="1"/>
</dbReference>
<dbReference type="GO" id="GO:0008168">
    <property type="term" value="F:methyltransferase activity"/>
    <property type="evidence" value="ECO:0007669"/>
    <property type="project" value="UniProtKB-KW"/>
</dbReference>
<feature type="domain" description="Glycosyl transferase family 1" evidence="1">
    <location>
        <begin position="144"/>
        <end position="276"/>
    </location>
</feature>
<dbReference type="Gene3D" id="3.40.50.2000">
    <property type="entry name" value="Glycogen Phosphorylase B"/>
    <property type="match status" value="2"/>
</dbReference>
<protein>
    <submittedName>
        <fullName evidence="2">Methyltransferase type 11</fullName>
    </submittedName>
</protein>
<keyword evidence="2" id="KW-0489">Methyltransferase</keyword>
<dbReference type="InterPro" id="IPR029063">
    <property type="entry name" value="SAM-dependent_MTases_sf"/>
</dbReference>
<dbReference type="eggNOG" id="COG0438">
    <property type="taxonomic scope" value="Bacteria"/>
</dbReference>
<reference evidence="2 3" key="1">
    <citation type="journal article" date="2009" name="Stand. Genomic Sci.">
        <title>Complete genome sequence of Acidimicrobium ferrooxidans type strain (ICP).</title>
        <authorList>
            <person name="Clum A."/>
            <person name="Nolan M."/>
            <person name="Lang E."/>
            <person name="Glavina Del Rio T."/>
            <person name="Tice H."/>
            <person name="Copeland A."/>
            <person name="Cheng J.F."/>
            <person name="Lucas S."/>
            <person name="Chen F."/>
            <person name="Bruce D."/>
            <person name="Goodwin L."/>
            <person name="Pitluck S."/>
            <person name="Ivanova N."/>
            <person name="Mavrommatis K."/>
            <person name="Mikhailova N."/>
            <person name="Pati A."/>
            <person name="Chen A."/>
            <person name="Palaniappan K."/>
            <person name="Goker M."/>
            <person name="Spring S."/>
            <person name="Land M."/>
            <person name="Hauser L."/>
            <person name="Chang Y.J."/>
            <person name="Jeffries C.C."/>
            <person name="Chain P."/>
            <person name="Bristow J."/>
            <person name="Eisen J.A."/>
            <person name="Markowitz V."/>
            <person name="Hugenholtz P."/>
            <person name="Kyrpides N.C."/>
            <person name="Klenk H.P."/>
            <person name="Lapidus A."/>
        </authorList>
    </citation>
    <scope>NUCLEOTIDE SEQUENCE [LARGE SCALE GENOMIC DNA]</scope>
    <source>
        <strain evidence="3">DSM 10331 / JCM 15462 / NBRC 103882 / ICP</strain>
    </source>
</reference>
<dbReference type="OrthoDB" id="9765330at2"/>
<dbReference type="HOGENOM" id="CLU_300668_0_0_11"/>
<dbReference type="Proteomes" id="UP000000771">
    <property type="component" value="Chromosome"/>
</dbReference>
<dbReference type="EMBL" id="CP001631">
    <property type="protein sequence ID" value="ACU53078.1"/>
    <property type="molecule type" value="Genomic_DNA"/>
</dbReference>
<dbReference type="AlphaFoldDB" id="C7M1M9"/>
<evidence type="ECO:0000313" key="3">
    <source>
        <dbReference type="Proteomes" id="UP000000771"/>
    </source>
</evidence>
<dbReference type="CAZy" id="GT4">
    <property type="family name" value="Glycosyltransferase Family 4"/>
</dbReference>
<gene>
    <name evidence="2" type="ordered locus">Afer_0107</name>
</gene>
<dbReference type="GO" id="GO:0032259">
    <property type="term" value="P:methylation"/>
    <property type="evidence" value="ECO:0007669"/>
    <property type="project" value="UniProtKB-KW"/>
</dbReference>
<evidence type="ECO:0000259" key="1">
    <source>
        <dbReference type="Pfam" id="PF00534"/>
    </source>
</evidence>
<feature type="domain" description="Glycosyl transferase family 1" evidence="1">
    <location>
        <begin position="852"/>
        <end position="906"/>
    </location>
</feature>
<name>C7M1M9_ACIFD</name>
<proteinExistence type="predicted"/>
<dbReference type="KEGG" id="afo:Afer_0107"/>
<dbReference type="PANTHER" id="PTHR46656">
    <property type="entry name" value="PUTATIVE-RELATED"/>
    <property type="match status" value="1"/>
</dbReference>
<dbReference type="SUPFAM" id="SSF53756">
    <property type="entry name" value="UDP-Glycosyltransferase/glycogen phosphorylase"/>
    <property type="match status" value="2"/>
</dbReference>
<dbReference type="eggNOG" id="COG0030">
    <property type="taxonomic scope" value="Bacteria"/>
</dbReference>
<keyword evidence="3" id="KW-1185">Reference proteome</keyword>
<dbReference type="GO" id="GO:0016757">
    <property type="term" value="F:glycosyltransferase activity"/>
    <property type="evidence" value="ECO:0007669"/>
    <property type="project" value="InterPro"/>
</dbReference>
<keyword evidence="2" id="KW-0808">Transferase</keyword>
<sequence>MRIFVEGATAHDNSYGIVNLRLAEALRARGHAVYVRPWDQSLRGAGTSARELDIEPFDLGVGHADVWVRQVWPPSFERPDAERAFVIQPFELGAVPARWVVEAGQLDGILVPSLFAKQTWLQGGADHRHLWVVPNGVVVPALVESSEPNGDRLTVGYVGGAIWRKGIDILIAGLDLLDDATLQRIELIVKVAGHDTYYAGQSLLERELLAHPRVAARTEIIRASLSQARLDALYQRFDVLAAPYRAEGFALPILEAMAHGVVPIVPDAGPAPEFVDRSCGVLLASRPLMVGGPADEFLGPALGPRWAIEVDPCDVGSAVAALLEDPGARAGRARAGQERARAWSWDRAASILEDVVRALDADEAPTDASSRLLLRATRGGPQAIGALVELGDLHGARELAAVTPGAEAVRARLEGLAATRPDVWWGARHRAPIPARAEARSSWHAGEGDLAIVTRVARYLAPLLAIGGGRVLDVGSGHGAMLGQLRSLGVRALGIELDPARVEHLRASGFDVLEGDALEVLGTLETGSFGGAFVGHLVEHFAPQEVVTLLAELARVVRTGGVVVIQTPDPQAEGVMQQTFWLDPTHVRPYPAMTIAAMAAEAGFATVGALERSLAPLVTDTLVVLRRRADAPVIAPRRVAAVAPAVVVVADPHSGFRRASDALLGELNAMGVGVRAEPLVGPRSDRVFMHDLPIGSLASGLVGTALVARTAWEARGLPRELRRTLARYRRILTYSHWSRDVFVEAGLAPDQVGVWAPKVALDLDPASVRALRGSREPSGRVLAVAEWGARKNIEALVRGFVRARGRVGQGSLVVKLRRIEAESAARWLERIVSEERGELAAISLVTDDLAPAALRQLYLDADLYCMPTRGEGFGLPFLEAMSYGCAVIAPADGGHRDVVDASQWLVPGRYEPAHVDPASGYADSGVFRGAEWFEIDPDAFVEVLAEALSDPDAVRSRALAALGLAEAAAQASIDEHELNVVRALWEDAVSYVDVR</sequence>
<dbReference type="InterPro" id="IPR001296">
    <property type="entry name" value="Glyco_trans_1"/>
</dbReference>
<organism evidence="2 3">
    <name type="scientific">Acidimicrobium ferrooxidans (strain DSM 10331 / JCM 15462 / NBRC 103882 / ICP)</name>
    <dbReference type="NCBI Taxonomy" id="525909"/>
    <lineage>
        <taxon>Bacteria</taxon>
        <taxon>Bacillati</taxon>
        <taxon>Actinomycetota</taxon>
        <taxon>Acidimicrobiia</taxon>
        <taxon>Acidimicrobiales</taxon>
        <taxon>Acidimicrobiaceae</taxon>
        <taxon>Acidimicrobium</taxon>
    </lineage>
</organism>
<dbReference type="PANTHER" id="PTHR46656:SF3">
    <property type="entry name" value="PUTATIVE-RELATED"/>
    <property type="match status" value="1"/>
</dbReference>
<dbReference type="STRING" id="525909.Afer_0107"/>
<dbReference type="RefSeq" id="WP_012784197.1">
    <property type="nucleotide sequence ID" value="NC_013124.1"/>
</dbReference>
<evidence type="ECO:0000313" key="2">
    <source>
        <dbReference type="EMBL" id="ACU53078.1"/>
    </source>
</evidence>
<accession>C7M1M9</accession>